<evidence type="ECO:0000256" key="7">
    <source>
        <dbReference type="ARBA" id="ARBA00022692"/>
    </source>
</evidence>
<keyword evidence="9 13" id="KW-1133">Transmembrane helix</keyword>
<feature type="transmembrane region" description="Helical" evidence="13">
    <location>
        <begin position="869"/>
        <end position="892"/>
    </location>
</feature>
<protein>
    <recommendedName>
        <fullName evidence="4 13">GPI ethanolamine phosphate transferase 2</fullName>
    </recommendedName>
</protein>
<evidence type="ECO:0000313" key="15">
    <source>
        <dbReference type="EMBL" id="KAF2457176.1"/>
    </source>
</evidence>
<dbReference type="InterPro" id="IPR037674">
    <property type="entry name" value="PIG-G_N"/>
</dbReference>
<dbReference type="PANTHER" id="PTHR23072:SF0">
    <property type="entry name" value="GPI ETHANOLAMINE PHOSPHATE TRANSFERASE 2"/>
    <property type="match status" value="1"/>
</dbReference>
<keyword evidence="6 13" id="KW-0808">Transferase</keyword>
<comment type="subcellular location">
    <subcellularLocation>
        <location evidence="1 13">Endoplasmic reticulum membrane</location>
        <topology evidence="1 13">Multi-pass membrane protein</topology>
    </subcellularLocation>
</comment>
<dbReference type="PANTHER" id="PTHR23072">
    <property type="entry name" value="PHOSPHATIDYLINOSITOL GLYCAN-RELATED"/>
    <property type="match status" value="1"/>
</dbReference>
<dbReference type="GO" id="GO:0051267">
    <property type="term" value="F:CP2 mannose-ethanolamine phosphotransferase activity"/>
    <property type="evidence" value="ECO:0007669"/>
    <property type="project" value="TreeGrafter"/>
</dbReference>
<keyword evidence="10 13" id="KW-0472">Membrane</keyword>
<evidence type="ECO:0000256" key="11">
    <source>
        <dbReference type="ARBA" id="ARBA00023180"/>
    </source>
</evidence>
<dbReference type="CDD" id="cd16024">
    <property type="entry name" value="GPI_EPT_2"/>
    <property type="match status" value="1"/>
</dbReference>
<keyword evidence="11" id="KW-0325">Glycoprotein</keyword>
<evidence type="ECO:0000256" key="6">
    <source>
        <dbReference type="ARBA" id="ARBA00022679"/>
    </source>
</evidence>
<dbReference type="InterPro" id="IPR045687">
    <property type="entry name" value="PIGG/GPI7_C"/>
</dbReference>
<evidence type="ECO:0000256" key="1">
    <source>
        <dbReference type="ARBA" id="ARBA00004477"/>
    </source>
</evidence>
<dbReference type="AlphaFoldDB" id="A0A6A6NZN9"/>
<keyword evidence="8 13" id="KW-0256">Endoplasmic reticulum</keyword>
<dbReference type="Gene3D" id="3.40.720.10">
    <property type="entry name" value="Alkaline Phosphatase, subunit A"/>
    <property type="match status" value="1"/>
</dbReference>
<comment type="similarity">
    <text evidence="3 13">Belongs to the PIGG/PIGN/PIGO family. PIGG subfamily.</text>
</comment>
<dbReference type="OrthoDB" id="272139at2759"/>
<dbReference type="FunFam" id="3.40.720.10:FF:000045">
    <property type="entry name" value="GPI ethanolamine phosphate transferase 2"/>
    <property type="match status" value="1"/>
</dbReference>
<sequence>MTLGRRALLVLANALIPISILVFATGFFPYKPFLPGLAEYQKLEYGDPPAAPFDKVVFMVVDALRSDFVFGEGSGFKFTQSLISAGSAIPFTANARSPTITMPRVKAITTGSIPSFLDVILNFAESDTTSTLANQDSWLAQLKAKEGGKLVMYGDDTWLKLFPDTFGRADGTSSFFVSDFTEVDNNVTRHVQGELRQSDWNGWIMHYLGLDHIGHKAGPHSPNMLPKQIEMDNVVKQTYTAIESEPHLQSTLLILCGDHGMNEAGNHGGSAPGETSPALVFMSPKLKKISKGSKCPTLPSGDFDYYTKIEQSDIAPTLAGLLGFPVPRNNLGVFILQFLDFWDKDDDRVQLMLRNALQMLTIVKETFPHPAFENPFAPVKCGNPSSAGDELACKWRTITDIFHSTGGFNPAAAHILPPIVEFCTYAQDVMSSTASNYDVSKLIISICIISVSFICAMVSVRPFITIHGSSRYFGALLLILYSIMMFASSYVEEEQNFWYWIASGWTAWLFVYHARQANSKDYRSLLLVTLSCLQMLISLRLVRRWNQTGQKFAGAPDIVAYLRQYPTHLWLLITVYYLYSALRRGQEYFAGNGEQAEILGRGAVISLTAIELAFKLAFTAHDAPELTSFLPKAAVEGLLGLPLVGLARVLFIGLTGSCVWLVWNHHINGNAGGFSLLHSLHLLLLSFLAVQTRTENVPLYIIFSLQYSGLSRLSPTPSQTTLSSIVFAHASFFALGNSNAISSIDLSNAYNGISGYNVLAVGVLVFVSNWAGPIFWSSASILLLCERASRPPPYDPRAWIKEERARLAAASGGQTTVRGDKEVTKNRNSFSHHVGILTVFTAGSLLAVMAACTLLRTHLFIWTVFSPKYLYAMAWGIAYHLGVSVGLGALLWSTN</sequence>
<feature type="transmembrane region" description="Helical" evidence="13">
    <location>
        <begin position="442"/>
        <end position="460"/>
    </location>
</feature>
<evidence type="ECO:0000256" key="5">
    <source>
        <dbReference type="ARBA" id="ARBA00022502"/>
    </source>
</evidence>
<evidence type="ECO:0000256" key="4">
    <source>
        <dbReference type="ARBA" id="ARBA00020830"/>
    </source>
</evidence>
<evidence type="ECO:0000256" key="12">
    <source>
        <dbReference type="ARBA" id="ARBA00056729"/>
    </source>
</evidence>
<feature type="transmembrane region" description="Helical" evidence="13">
    <location>
        <begin position="525"/>
        <end position="542"/>
    </location>
</feature>
<feature type="transmembrane region" description="Helical" evidence="13">
    <location>
        <begin position="674"/>
        <end position="691"/>
    </location>
</feature>
<feature type="transmembrane region" description="Helical" evidence="13">
    <location>
        <begin position="472"/>
        <end position="491"/>
    </location>
</feature>
<feature type="transmembrane region" description="Helical" evidence="13">
    <location>
        <begin position="756"/>
        <end position="784"/>
    </location>
</feature>
<dbReference type="EMBL" id="MU001681">
    <property type="protein sequence ID" value="KAF2457176.1"/>
    <property type="molecule type" value="Genomic_DNA"/>
</dbReference>
<keyword evidence="16" id="KW-1185">Reference proteome</keyword>
<dbReference type="SUPFAM" id="SSF53649">
    <property type="entry name" value="Alkaline phosphatase-like"/>
    <property type="match status" value="1"/>
</dbReference>
<feature type="domain" description="GPI ethanolamine phosphate transferase 2 C-terminal" evidence="14">
    <location>
        <begin position="434"/>
        <end position="893"/>
    </location>
</feature>
<evidence type="ECO:0000313" key="16">
    <source>
        <dbReference type="Proteomes" id="UP000799766"/>
    </source>
</evidence>
<dbReference type="InterPro" id="IPR039527">
    <property type="entry name" value="PIGG/GPI7"/>
</dbReference>
<evidence type="ECO:0000256" key="10">
    <source>
        <dbReference type="ARBA" id="ARBA00023136"/>
    </source>
</evidence>
<dbReference type="UniPathway" id="UPA00196"/>
<dbReference type="Proteomes" id="UP000799766">
    <property type="component" value="Unassembled WGS sequence"/>
</dbReference>
<evidence type="ECO:0000259" key="14">
    <source>
        <dbReference type="Pfam" id="PF19316"/>
    </source>
</evidence>
<feature type="transmembrane region" description="Helical" evidence="13">
    <location>
        <begin position="599"/>
        <end position="618"/>
    </location>
</feature>
<evidence type="ECO:0000256" key="9">
    <source>
        <dbReference type="ARBA" id="ARBA00022989"/>
    </source>
</evidence>
<name>A0A6A6NZN9_9PEZI</name>
<comment type="function">
    <text evidence="12 13">Ethanolamine phosphate transferase involved in glycosylphosphatidylinositol-anchor biosynthesis. Transfers ethanolamine phosphate to the GPI second mannose.</text>
</comment>
<dbReference type="Pfam" id="PF19316">
    <property type="entry name" value="PIGO_PIGG"/>
    <property type="match status" value="1"/>
</dbReference>
<feature type="transmembrane region" description="Helical" evidence="13">
    <location>
        <begin position="834"/>
        <end position="857"/>
    </location>
</feature>
<dbReference type="Pfam" id="PF01663">
    <property type="entry name" value="Phosphodiest"/>
    <property type="match status" value="1"/>
</dbReference>
<accession>A0A6A6NZN9</accession>
<evidence type="ECO:0000256" key="2">
    <source>
        <dbReference type="ARBA" id="ARBA00004687"/>
    </source>
</evidence>
<reference evidence="15" key="1">
    <citation type="journal article" date="2020" name="Stud. Mycol.">
        <title>101 Dothideomycetes genomes: a test case for predicting lifestyles and emergence of pathogens.</title>
        <authorList>
            <person name="Haridas S."/>
            <person name="Albert R."/>
            <person name="Binder M."/>
            <person name="Bloem J."/>
            <person name="Labutti K."/>
            <person name="Salamov A."/>
            <person name="Andreopoulos B."/>
            <person name="Baker S."/>
            <person name="Barry K."/>
            <person name="Bills G."/>
            <person name="Bluhm B."/>
            <person name="Cannon C."/>
            <person name="Castanera R."/>
            <person name="Culley D."/>
            <person name="Daum C."/>
            <person name="Ezra D."/>
            <person name="Gonzalez J."/>
            <person name="Henrissat B."/>
            <person name="Kuo A."/>
            <person name="Liang C."/>
            <person name="Lipzen A."/>
            <person name="Lutzoni F."/>
            <person name="Magnuson J."/>
            <person name="Mondo S."/>
            <person name="Nolan M."/>
            <person name="Ohm R."/>
            <person name="Pangilinan J."/>
            <person name="Park H.-J."/>
            <person name="Ramirez L."/>
            <person name="Alfaro M."/>
            <person name="Sun H."/>
            <person name="Tritt A."/>
            <person name="Yoshinaga Y."/>
            <person name="Zwiers L.-H."/>
            <person name="Turgeon B."/>
            <person name="Goodwin S."/>
            <person name="Spatafora J."/>
            <person name="Crous P."/>
            <person name="Grigoriev I."/>
        </authorList>
    </citation>
    <scope>NUCLEOTIDE SEQUENCE</scope>
    <source>
        <strain evidence="15">ATCC 16933</strain>
    </source>
</reference>
<evidence type="ECO:0000256" key="3">
    <source>
        <dbReference type="ARBA" id="ARBA00005315"/>
    </source>
</evidence>
<keyword evidence="7 13" id="KW-0812">Transmembrane</keyword>
<comment type="pathway">
    <text evidence="2 13">Glycolipid biosynthesis; glycosylphosphatidylinositol-anchor biosynthesis.</text>
</comment>
<feature type="transmembrane region" description="Helical" evidence="13">
    <location>
        <begin position="638"/>
        <end position="662"/>
    </location>
</feature>
<dbReference type="GO" id="GO:0006506">
    <property type="term" value="P:GPI anchor biosynthetic process"/>
    <property type="evidence" value="ECO:0007669"/>
    <property type="project" value="UniProtKB-UniPathway"/>
</dbReference>
<dbReference type="InterPro" id="IPR017850">
    <property type="entry name" value="Alkaline_phosphatase_core_sf"/>
</dbReference>
<evidence type="ECO:0000256" key="8">
    <source>
        <dbReference type="ARBA" id="ARBA00022824"/>
    </source>
</evidence>
<keyword evidence="5 13" id="KW-0337">GPI-anchor biosynthesis</keyword>
<organism evidence="15 16">
    <name type="scientific">Lineolata rhizophorae</name>
    <dbReference type="NCBI Taxonomy" id="578093"/>
    <lineage>
        <taxon>Eukaryota</taxon>
        <taxon>Fungi</taxon>
        <taxon>Dikarya</taxon>
        <taxon>Ascomycota</taxon>
        <taxon>Pezizomycotina</taxon>
        <taxon>Dothideomycetes</taxon>
        <taxon>Dothideomycetes incertae sedis</taxon>
        <taxon>Lineolatales</taxon>
        <taxon>Lineolataceae</taxon>
        <taxon>Lineolata</taxon>
    </lineage>
</organism>
<feature type="transmembrane region" description="Helical" evidence="13">
    <location>
        <begin position="562"/>
        <end position="579"/>
    </location>
</feature>
<gene>
    <name evidence="15" type="ORF">BDY21DRAFT_345144</name>
</gene>
<feature type="transmembrane region" description="Helical" evidence="13">
    <location>
        <begin position="497"/>
        <end position="513"/>
    </location>
</feature>
<dbReference type="InterPro" id="IPR002591">
    <property type="entry name" value="Phosphodiest/P_Trfase"/>
</dbReference>
<dbReference type="GO" id="GO:0005789">
    <property type="term" value="C:endoplasmic reticulum membrane"/>
    <property type="evidence" value="ECO:0007669"/>
    <property type="project" value="UniProtKB-SubCell"/>
</dbReference>
<evidence type="ECO:0000256" key="13">
    <source>
        <dbReference type="RuleBase" id="RU367106"/>
    </source>
</evidence>
<proteinExistence type="inferred from homology"/>
<feature type="transmembrane region" description="Helical" evidence="13">
    <location>
        <begin position="7"/>
        <end position="30"/>
    </location>
</feature>